<accession>A0A1H2R4C1</accession>
<evidence type="ECO:0000313" key="12">
    <source>
        <dbReference type="EMBL" id="SDW14185.1"/>
    </source>
</evidence>
<dbReference type="PANTHER" id="PTHR34182">
    <property type="entry name" value="PROTEIN-EXPORT MEMBRANE PROTEIN SECG"/>
    <property type="match status" value="1"/>
</dbReference>
<dbReference type="PRINTS" id="PR01651">
    <property type="entry name" value="SECGEXPORT"/>
</dbReference>
<evidence type="ECO:0000256" key="8">
    <source>
        <dbReference type="ARBA" id="ARBA00023010"/>
    </source>
</evidence>
<dbReference type="GeneID" id="85017792"/>
<comment type="similarity">
    <text evidence="2 10">Belongs to the SecG family.</text>
</comment>
<keyword evidence="6 10" id="KW-0653">Protein transport</keyword>
<comment type="function">
    <text evidence="10">Involved in protein export. Participates in an early event of protein translocation.</text>
</comment>
<keyword evidence="9 10" id="KW-0472">Membrane</keyword>
<evidence type="ECO:0000256" key="11">
    <source>
        <dbReference type="SAM" id="MobiDB-lite"/>
    </source>
</evidence>
<evidence type="ECO:0000256" key="2">
    <source>
        <dbReference type="ARBA" id="ARBA00008445"/>
    </source>
</evidence>
<keyword evidence="7 10" id="KW-1133">Transmembrane helix</keyword>
<feature type="region of interest" description="Disordered" evidence="11">
    <location>
        <begin position="86"/>
        <end position="121"/>
    </location>
</feature>
<organism evidence="12 13">
    <name type="scientific">Capnocytophaga granulosa</name>
    <dbReference type="NCBI Taxonomy" id="45242"/>
    <lineage>
        <taxon>Bacteria</taxon>
        <taxon>Pseudomonadati</taxon>
        <taxon>Bacteroidota</taxon>
        <taxon>Flavobacteriia</taxon>
        <taxon>Flavobacteriales</taxon>
        <taxon>Flavobacteriaceae</taxon>
        <taxon>Capnocytophaga</taxon>
    </lineage>
</organism>
<reference evidence="12 13" key="1">
    <citation type="submission" date="2016-10" db="EMBL/GenBank/DDBJ databases">
        <authorList>
            <person name="Varghese N."/>
            <person name="Submissions S."/>
        </authorList>
    </citation>
    <scope>NUCLEOTIDE SEQUENCE [LARGE SCALE GENOMIC DNA]</scope>
    <source>
        <strain evidence="12 13">DSM 11449</strain>
    </source>
</reference>
<dbReference type="Pfam" id="PF03840">
    <property type="entry name" value="SecG"/>
    <property type="match status" value="1"/>
</dbReference>
<evidence type="ECO:0000256" key="3">
    <source>
        <dbReference type="ARBA" id="ARBA00022448"/>
    </source>
</evidence>
<dbReference type="GO" id="GO:0005886">
    <property type="term" value="C:plasma membrane"/>
    <property type="evidence" value="ECO:0007669"/>
    <property type="project" value="UniProtKB-SubCell"/>
</dbReference>
<comment type="subcellular location">
    <subcellularLocation>
        <location evidence="1 10">Cell membrane</location>
        <topology evidence="1 10">Multi-pass membrane protein</topology>
    </subcellularLocation>
</comment>
<dbReference type="OrthoDB" id="1122493at2"/>
<evidence type="ECO:0000256" key="5">
    <source>
        <dbReference type="ARBA" id="ARBA00022692"/>
    </source>
</evidence>
<dbReference type="GO" id="GO:0065002">
    <property type="term" value="P:intracellular protein transmembrane transport"/>
    <property type="evidence" value="ECO:0007669"/>
    <property type="project" value="TreeGrafter"/>
</dbReference>
<dbReference type="PANTHER" id="PTHR34182:SF1">
    <property type="entry name" value="PROTEIN-EXPORT MEMBRANE PROTEIN SECG"/>
    <property type="match status" value="1"/>
</dbReference>
<dbReference type="AlphaFoldDB" id="A0A1H2R4C1"/>
<comment type="caution">
    <text evidence="10">Lacks conserved residue(s) required for the propagation of feature annotation.</text>
</comment>
<evidence type="ECO:0000313" key="13">
    <source>
        <dbReference type="Proteomes" id="UP000182771"/>
    </source>
</evidence>
<dbReference type="InterPro" id="IPR004692">
    <property type="entry name" value="SecG"/>
</dbReference>
<feature type="compositionally biased region" description="Low complexity" evidence="11">
    <location>
        <begin position="98"/>
        <end position="121"/>
    </location>
</feature>
<dbReference type="RefSeq" id="WP_016419622.1">
    <property type="nucleotide sequence ID" value="NZ_FNND01000001.1"/>
</dbReference>
<dbReference type="GO" id="GO:0015450">
    <property type="term" value="F:protein-transporting ATPase activity"/>
    <property type="evidence" value="ECO:0007669"/>
    <property type="project" value="UniProtKB-UniRule"/>
</dbReference>
<comment type="caution">
    <text evidence="12">The sequence shown here is derived from an EMBL/GenBank/DDBJ whole genome shotgun (WGS) entry which is preliminary data.</text>
</comment>
<keyword evidence="5 10" id="KW-0812">Transmembrane</keyword>
<evidence type="ECO:0000256" key="6">
    <source>
        <dbReference type="ARBA" id="ARBA00022927"/>
    </source>
</evidence>
<sequence>MLAFNIVLGIILLVSFLLILVIMVQQPKSGGLSSAFGGNAQVVGGVKKTGDFLNTSTWTLGVALIVLSLISNLILSNNRGQAQGGSIFDGVKTPAPIQQPVGTNPVQGQQQQQGQQDNPQK</sequence>
<evidence type="ECO:0000256" key="7">
    <source>
        <dbReference type="ARBA" id="ARBA00022989"/>
    </source>
</evidence>
<feature type="transmembrane region" description="Helical" evidence="10">
    <location>
        <begin position="56"/>
        <end position="75"/>
    </location>
</feature>
<keyword evidence="8 10" id="KW-0811">Translocation</keyword>
<evidence type="ECO:0000256" key="4">
    <source>
        <dbReference type="ARBA" id="ARBA00022475"/>
    </source>
</evidence>
<gene>
    <name evidence="12" type="ORF">SAMN05444420_101339</name>
</gene>
<dbReference type="EMBL" id="FNND01000001">
    <property type="protein sequence ID" value="SDW14185.1"/>
    <property type="molecule type" value="Genomic_DNA"/>
</dbReference>
<dbReference type="Proteomes" id="UP000182771">
    <property type="component" value="Unassembled WGS sequence"/>
</dbReference>
<keyword evidence="4 10" id="KW-1003">Cell membrane</keyword>
<evidence type="ECO:0000256" key="10">
    <source>
        <dbReference type="RuleBase" id="RU365087"/>
    </source>
</evidence>
<dbReference type="GO" id="GO:0043952">
    <property type="term" value="P:protein transport by the Sec complex"/>
    <property type="evidence" value="ECO:0007669"/>
    <property type="project" value="TreeGrafter"/>
</dbReference>
<evidence type="ECO:0000256" key="1">
    <source>
        <dbReference type="ARBA" id="ARBA00004651"/>
    </source>
</evidence>
<protein>
    <recommendedName>
        <fullName evidence="10">Protein-export membrane protein SecG</fullName>
    </recommendedName>
</protein>
<dbReference type="GO" id="GO:0009306">
    <property type="term" value="P:protein secretion"/>
    <property type="evidence" value="ECO:0007669"/>
    <property type="project" value="UniProtKB-UniRule"/>
</dbReference>
<evidence type="ECO:0000256" key="9">
    <source>
        <dbReference type="ARBA" id="ARBA00023136"/>
    </source>
</evidence>
<keyword evidence="13" id="KW-1185">Reference proteome</keyword>
<dbReference type="NCBIfam" id="TIGR00810">
    <property type="entry name" value="secG"/>
    <property type="match status" value="1"/>
</dbReference>
<proteinExistence type="inferred from homology"/>
<keyword evidence="3 10" id="KW-0813">Transport</keyword>
<name>A0A1H2R4C1_9FLAO</name>